<sequence length="523" mass="55668">MYGSLAGAAVAATLMSRVSAQALSVADINTVTQRLAESAQQSWELGTRAQSLLDLYIPNFSVFSSTGLPPPSSVPSNTTSAIAPVFSIARNVVSALKLNTTSGPTALVNGDGAAGDPASLGVAVLLANWTGQGSGDGLDFAKAAQNQLEYTLNVVPRTSDGAISHRAAQVQLWSDSVFMVPPFLAYYGVLTGNTTLMNEAYNQIKLYRNYLRDTSAKNLWKHIVLGTDAQDSPNDEGHWSTGNGWAAAGMLRVIATMKNSPYSKTFSSQQKDLASWVKEIHTAMFANIDSTNIFTNYADEPISSSMFYDTASTAFIASTVYRAALLLDDHSHLPNAEKCRQALFAPSNSSSKSALVRRAGSSSAPSPSGSADHSSSGSSGSPSSTAPLASPSATTAPLSGLLHFTDDGWLTPVVNPHQFGVEGQNSPEGEGFVLELQAAYNEWVAEGSPGKNAARENRAGGGMGCRMCCGWRPFDICLMGMFKKVKDEYPRIRNDLATIDLRRLPSFICMGHYCTNYCTNCNL</sequence>
<dbReference type="PANTHER" id="PTHR41814:SF1">
    <property type="entry name" value="CELLULASE"/>
    <property type="match status" value="1"/>
</dbReference>
<accession>A0A8H7CHW4</accession>
<gene>
    <name evidence="4" type="ORF">MVEN_02054300</name>
</gene>
<dbReference type="GO" id="GO:0005975">
    <property type="term" value="P:carbohydrate metabolic process"/>
    <property type="evidence" value="ECO:0007669"/>
    <property type="project" value="InterPro"/>
</dbReference>
<dbReference type="OrthoDB" id="4138492at2759"/>
<dbReference type="EMBL" id="JACAZI010000021">
    <property type="protein sequence ID" value="KAF7338289.1"/>
    <property type="molecule type" value="Genomic_DNA"/>
</dbReference>
<evidence type="ECO:0000256" key="2">
    <source>
        <dbReference type="SAM" id="MobiDB-lite"/>
    </source>
</evidence>
<dbReference type="SUPFAM" id="SSF48208">
    <property type="entry name" value="Six-hairpin glycosidases"/>
    <property type="match status" value="1"/>
</dbReference>
<evidence type="ECO:0000256" key="1">
    <source>
        <dbReference type="ARBA" id="ARBA00022801"/>
    </source>
</evidence>
<evidence type="ECO:0000313" key="4">
    <source>
        <dbReference type="EMBL" id="KAF7338289.1"/>
    </source>
</evidence>
<name>A0A8H7CHW4_9AGAR</name>
<feature type="chain" id="PRO_5034441550" description="Six-hairpin glycosidase" evidence="3">
    <location>
        <begin position="21"/>
        <end position="523"/>
    </location>
</feature>
<dbReference type="PANTHER" id="PTHR41814">
    <property type="entry name" value="EXPRESSED PROTEIN"/>
    <property type="match status" value="1"/>
</dbReference>
<protein>
    <recommendedName>
        <fullName evidence="6">Six-hairpin glycosidase</fullName>
    </recommendedName>
</protein>
<dbReference type="GO" id="GO:0016787">
    <property type="term" value="F:hydrolase activity"/>
    <property type="evidence" value="ECO:0007669"/>
    <property type="project" value="UniProtKB-KW"/>
</dbReference>
<organism evidence="4 5">
    <name type="scientific">Mycena venus</name>
    <dbReference type="NCBI Taxonomy" id="2733690"/>
    <lineage>
        <taxon>Eukaryota</taxon>
        <taxon>Fungi</taxon>
        <taxon>Dikarya</taxon>
        <taxon>Basidiomycota</taxon>
        <taxon>Agaricomycotina</taxon>
        <taxon>Agaricomycetes</taxon>
        <taxon>Agaricomycetidae</taxon>
        <taxon>Agaricales</taxon>
        <taxon>Marasmiineae</taxon>
        <taxon>Mycenaceae</taxon>
        <taxon>Mycena</taxon>
    </lineage>
</organism>
<keyword evidence="5" id="KW-1185">Reference proteome</keyword>
<dbReference type="Proteomes" id="UP000620124">
    <property type="component" value="Unassembled WGS sequence"/>
</dbReference>
<evidence type="ECO:0008006" key="6">
    <source>
        <dbReference type="Google" id="ProtNLM"/>
    </source>
</evidence>
<dbReference type="InterPro" id="IPR012341">
    <property type="entry name" value="6hp_glycosidase-like_sf"/>
</dbReference>
<dbReference type="Pfam" id="PF07470">
    <property type="entry name" value="Glyco_hydro_88"/>
    <property type="match status" value="1"/>
</dbReference>
<feature type="signal peptide" evidence="3">
    <location>
        <begin position="1"/>
        <end position="20"/>
    </location>
</feature>
<comment type="caution">
    <text evidence="4">The sequence shown here is derived from an EMBL/GenBank/DDBJ whole genome shotgun (WGS) entry which is preliminary data.</text>
</comment>
<feature type="region of interest" description="Disordered" evidence="2">
    <location>
        <begin position="354"/>
        <end position="392"/>
    </location>
</feature>
<feature type="compositionally biased region" description="Low complexity" evidence="2">
    <location>
        <begin position="359"/>
        <end position="392"/>
    </location>
</feature>
<dbReference type="InterPro" id="IPR008928">
    <property type="entry name" value="6-hairpin_glycosidase_sf"/>
</dbReference>
<evidence type="ECO:0000313" key="5">
    <source>
        <dbReference type="Proteomes" id="UP000620124"/>
    </source>
</evidence>
<proteinExistence type="predicted"/>
<dbReference type="Gene3D" id="1.50.10.10">
    <property type="match status" value="1"/>
</dbReference>
<reference evidence="4" key="1">
    <citation type="submission" date="2020-05" db="EMBL/GenBank/DDBJ databases">
        <title>Mycena genomes resolve the evolution of fungal bioluminescence.</title>
        <authorList>
            <person name="Tsai I.J."/>
        </authorList>
    </citation>
    <scope>NUCLEOTIDE SEQUENCE</scope>
    <source>
        <strain evidence="4">CCC161011</strain>
    </source>
</reference>
<keyword evidence="3" id="KW-0732">Signal</keyword>
<keyword evidence="1" id="KW-0378">Hydrolase</keyword>
<dbReference type="InterPro" id="IPR010905">
    <property type="entry name" value="Glyco_hydro_88"/>
</dbReference>
<evidence type="ECO:0000256" key="3">
    <source>
        <dbReference type="SAM" id="SignalP"/>
    </source>
</evidence>
<dbReference type="AlphaFoldDB" id="A0A8H7CHW4"/>